<feature type="domain" description="SLH" evidence="1">
    <location>
        <begin position="338"/>
        <end position="401"/>
    </location>
</feature>
<dbReference type="EMBL" id="AP018203">
    <property type="protein sequence ID" value="BAY54179.1"/>
    <property type="molecule type" value="Genomic_DNA"/>
</dbReference>
<dbReference type="InterPro" id="IPR051465">
    <property type="entry name" value="Cell_Envelope_Struct_Comp"/>
</dbReference>
<dbReference type="InterPro" id="IPR001119">
    <property type="entry name" value="SLH_dom"/>
</dbReference>
<dbReference type="InterPro" id="IPR011459">
    <property type="entry name" value="DUF1565"/>
</dbReference>
<evidence type="ECO:0000313" key="2">
    <source>
        <dbReference type="EMBL" id="BAY54179.1"/>
    </source>
</evidence>
<dbReference type="Pfam" id="PF07602">
    <property type="entry name" value="DUF1565"/>
    <property type="match status" value="2"/>
</dbReference>
<proteinExistence type="predicted"/>
<feature type="domain" description="SLH" evidence="1">
    <location>
        <begin position="461"/>
        <end position="525"/>
    </location>
</feature>
<evidence type="ECO:0000313" key="3">
    <source>
        <dbReference type="Proteomes" id="UP000217895"/>
    </source>
</evidence>
<protein>
    <recommendedName>
        <fullName evidence="1">SLH domain-containing protein</fullName>
    </recommendedName>
</protein>
<dbReference type="Pfam" id="PF00395">
    <property type="entry name" value="SLH"/>
    <property type="match status" value="3"/>
</dbReference>
<dbReference type="AlphaFoldDB" id="A0A1Z4JBN3"/>
<dbReference type="SMART" id="SM00710">
    <property type="entry name" value="PbH1"/>
    <property type="match status" value="6"/>
</dbReference>
<sequence>MTRLGTSKILAIAPLGLISLLWLGGQTALKAQVTPPPETLTVPLNTVGTTILYVNPARGTDQTTAGRTEAVPFKTLKFALDQATAGTIVQLAPGTYNLQSGEVFPLIVKAGVTVRGDEATKGQSTIIQGGGDIISRSFAKQNVSMWLAQGSQVRGVTVTNENSRGTGIWVEEGSPTISNNTFANSVREGVFITGNASPTVTDNVFVKNQGNGISITRAASGQVKNNSFTETGFGLAINGTATALIEGNQIVKNRGGFVIGDSAKPVLRGNMIADSSEDGIVVLSSAQPDLGTPESLGNNTIRNSKGRDINNTTQNVLTAIGNQLDQKKIAGLINFAPGGAIAFSDVQGHWAQQYVQALASRGIITGFPDGTFKPNDPVTRAQFAAIVLKAFAPAPKNAAVNFSDVSSRYWGFAAIQSAARGGFMAGFPGGTFRPEQRIPKVQSLVALSNGLEFGAGDPSLLSRFQDAASIPTWARSPIAAATQRQIVVNYPTVGQFNPNRDATRAEVAAFIYQALVSAGKAEAISSPYVVGVAR</sequence>
<dbReference type="InterPro" id="IPR011050">
    <property type="entry name" value="Pectin_lyase_fold/virulence"/>
</dbReference>
<dbReference type="PANTHER" id="PTHR43308:SF5">
    <property type="entry name" value="S-LAYER PROTEIN _ PEPTIDOGLYCAN ENDO-BETA-N-ACETYLGLUCOSAMINIDASE"/>
    <property type="match status" value="1"/>
</dbReference>
<reference evidence="2 3" key="1">
    <citation type="submission" date="2017-06" db="EMBL/GenBank/DDBJ databases">
        <title>Genome sequencing of cyanobaciteial culture collection at National Institute for Environmental Studies (NIES).</title>
        <authorList>
            <person name="Hirose Y."/>
            <person name="Shimura Y."/>
            <person name="Fujisawa T."/>
            <person name="Nakamura Y."/>
            <person name="Kawachi M."/>
        </authorList>
    </citation>
    <scope>NUCLEOTIDE SEQUENCE [LARGE SCALE GENOMIC DNA]</scope>
    <source>
        <strain evidence="2 3">NIES-2135</strain>
    </source>
</reference>
<dbReference type="NCBIfam" id="TIGR03804">
    <property type="entry name" value="para_beta_helix"/>
    <property type="match status" value="2"/>
</dbReference>
<dbReference type="InterPro" id="IPR006626">
    <property type="entry name" value="PbH1"/>
</dbReference>
<organism evidence="2 3">
    <name type="scientific">Leptolyngbya boryana NIES-2135</name>
    <dbReference type="NCBI Taxonomy" id="1973484"/>
    <lineage>
        <taxon>Bacteria</taxon>
        <taxon>Bacillati</taxon>
        <taxon>Cyanobacteriota</taxon>
        <taxon>Cyanophyceae</taxon>
        <taxon>Leptolyngbyales</taxon>
        <taxon>Leptolyngbyaceae</taxon>
        <taxon>Leptolyngbya group</taxon>
        <taxon>Leptolyngbya</taxon>
    </lineage>
</organism>
<dbReference type="Proteomes" id="UP000217895">
    <property type="component" value="Chromosome"/>
</dbReference>
<gene>
    <name evidence="2" type="ORF">NIES2135_09940</name>
</gene>
<dbReference type="Gene3D" id="2.160.20.10">
    <property type="entry name" value="Single-stranded right-handed beta-helix, Pectin lyase-like"/>
    <property type="match status" value="1"/>
</dbReference>
<dbReference type="InterPro" id="IPR012334">
    <property type="entry name" value="Pectin_lyas_fold"/>
</dbReference>
<feature type="domain" description="SLH" evidence="1">
    <location>
        <begin position="402"/>
        <end position="459"/>
    </location>
</feature>
<dbReference type="PANTHER" id="PTHR43308">
    <property type="entry name" value="OUTER MEMBRANE PROTEIN ALPHA-RELATED"/>
    <property type="match status" value="1"/>
</dbReference>
<name>A0A1Z4JBN3_LEPBY</name>
<keyword evidence="3" id="KW-1185">Reference proteome</keyword>
<dbReference type="PROSITE" id="PS51272">
    <property type="entry name" value="SLH"/>
    <property type="match status" value="3"/>
</dbReference>
<dbReference type="SUPFAM" id="SSF51126">
    <property type="entry name" value="Pectin lyase-like"/>
    <property type="match status" value="1"/>
</dbReference>
<accession>A0A1Z4JBN3</accession>
<evidence type="ECO:0000259" key="1">
    <source>
        <dbReference type="PROSITE" id="PS51272"/>
    </source>
</evidence>
<dbReference type="InterPro" id="IPR022441">
    <property type="entry name" value="Para_beta_helix_rpt-2"/>
</dbReference>